<dbReference type="UCSC" id="RGD:1307595">
    <property type="organism name" value="rat"/>
</dbReference>
<reference evidence="4 5" key="1">
    <citation type="journal article" date="2004" name="Nature">
        <title>Genome sequence of the Brown Norway rat yields insights into mammalian evolution.</title>
        <authorList>
            <consortium name="Rat Genome Sequencing Project Consortium"/>
            <person name="Gibbs R.A."/>
            <person name="Weinstock G.M."/>
            <person name="Metzker M.L."/>
            <person name="Muzny D.M."/>
            <person name="Sodergren E.J."/>
            <person name="Scherer S."/>
            <person name="Scott G."/>
            <person name="Steffen D."/>
            <person name="Worley K.C."/>
            <person name="Burch P.E."/>
            <person name="Okwuonu G."/>
            <person name="Hines S."/>
            <person name="Lewis L."/>
            <person name="Deramo C."/>
            <person name="Delgado O."/>
            <person name="Dugan-Rocha S."/>
            <person name="Miner G."/>
            <person name="Morgan M."/>
            <person name="Hawes A."/>
            <person name="Gill R."/>
            <person name="Holt R.A."/>
            <person name="Adams M.D."/>
            <person name="Amanatides P.G."/>
            <person name="Baden-Tillson H."/>
            <person name="Barnstead M."/>
            <person name="Chin S."/>
            <person name="Evans C.A."/>
            <person name="Ferriera S."/>
            <person name="Fosler C."/>
            <person name="Glodek A."/>
            <person name="Gu Z."/>
            <person name="Jennings D."/>
            <person name="Kraft C.L."/>
            <person name="Nguyen T."/>
            <person name="Pfannkoch C.M."/>
            <person name="Sitter C."/>
            <person name="Sutton G.G."/>
            <person name="Venter J.C."/>
            <person name="Woodage T."/>
            <person name="Smith D."/>
            <person name="Lee H.-M."/>
            <person name="Gustafson E."/>
            <person name="Cahill P."/>
            <person name="Kana A."/>
            <person name="Doucette-Stamm L."/>
            <person name="Weinstock K."/>
            <person name="Fechtel K."/>
            <person name="Weiss R.B."/>
            <person name="Dunn D.M."/>
            <person name="Green E.D."/>
            <person name="Blakesley R.W."/>
            <person name="Bouffard G.G."/>
            <person name="De Jong P.J."/>
            <person name="Osoegawa K."/>
            <person name="Zhu B."/>
            <person name="Marra M."/>
            <person name="Schein J."/>
            <person name="Bosdet I."/>
            <person name="Fjell C."/>
            <person name="Jones S."/>
            <person name="Krzywinski M."/>
            <person name="Mathewson C."/>
            <person name="Siddiqui A."/>
            <person name="Wye N."/>
            <person name="McPherson J."/>
            <person name="Zhao S."/>
            <person name="Fraser C.M."/>
            <person name="Shetty J."/>
            <person name="Shatsman S."/>
            <person name="Geer K."/>
            <person name="Chen Y."/>
            <person name="Abramzon S."/>
            <person name="Nierman W.C."/>
            <person name="Havlak P.H."/>
            <person name="Chen R."/>
            <person name="Durbin K.J."/>
            <person name="Egan A."/>
            <person name="Ren Y."/>
            <person name="Song X.-Z."/>
            <person name="Li B."/>
            <person name="Liu Y."/>
            <person name="Qin X."/>
            <person name="Cawley S."/>
            <person name="Cooney A.J."/>
            <person name="D'Souza L.M."/>
            <person name="Martin K."/>
            <person name="Wu J.Q."/>
            <person name="Gonzalez-Garay M.L."/>
            <person name="Jackson A.R."/>
            <person name="Kalafus K.J."/>
            <person name="McLeod M.P."/>
            <person name="Milosavljevic A."/>
            <person name="Virk D."/>
            <person name="Volkov A."/>
            <person name="Wheeler D.A."/>
            <person name="Zhang Z."/>
            <person name="Bailey J.A."/>
            <person name="Eichler E.E."/>
            <person name="Tuzun E."/>
            <person name="Birney E."/>
            <person name="Mongin E."/>
            <person name="Ureta-Vidal A."/>
            <person name="Woodwark C."/>
            <person name="Zdobnov E."/>
            <person name="Bork P."/>
            <person name="Suyama M."/>
            <person name="Torrents D."/>
            <person name="Alexandersson M."/>
            <person name="Trask B.J."/>
            <person name="Young J.M."/>
            <person name="Huang H."/>
            <person name="Wang H."/>
            <person name="Xing H."/>
            <person name="Daniels S."/>
            <person name="Gietzen D."/>
            <person name="Schmidt J."/>
            <person name="Stevens K."/>
            <person name="Vitt U."/>
            <person name="Wingrove J."/>
            <person name="Camara F."/>
            <person name="Mar Alba M."/>
            <person name="Abril J.F."/>
            <person name="Guigo R."/>
            <person name="Smit A."/>
            <person name="Dubchak I."/>
            <person name="Rubin E.M."/>
            <person name="Couronne O."/>
            <person name="Poliakov A."/>
            <person name="Huebner N."/>
            <person name="Ganten D."/>
            <person name="Goesele C."/>
            <person name="Hummel O."/>
            <person name="Kreitler T."/>
            <person name="Lee Y.-A."/>
            <person name="Monti J."/>
            <person name="Schulz H."/>
            <person name="Zimdahl H."/>
            <person name="Himmelbauer H."/>
            <person name="Lehrach H."/>
            <person name="Jacob H.J."/>
            <person name="Bromberg S."/>
            <person name="Gullings-Handley J."/>
            <person name="Jensen-Seaman M.I."/>
            <person name="Kwitek A.E."/>
            <person name="Lazar J."/>
            <person name="Pasko D."/>
            <person name="Tonellato P.J."/>
            <person name="Twigger S."/>
            <person name="Ponting C.P."/>
            <person name="Duarte J.M."/>
            <person name="Rice S."/>
            <person name="Goodstadt L."/>
            <person name="Beatson S.A."/>
            <person name="Emes R.D."/>
            <person name="Winter E.E."/>
            <person name="Webber C."/>
            <person name="Brandt P."/>
            <person name="Nyakatura G."/>
            <person name="Adetobi M."/>
            <person name="Chiaromonte F."/>
            <person name="Elnitski L."/>
            <person name="Eswara P."/>
            <person name="Hardison R.C."/>
            <person name="Hou M."/>
            <person name="Kolbe D."/>
            <person name="Makova K."/>
            <person name="Miller W."/>
            <person name="Nekrutenko A."/>
            <person name="Riemer C."/>
            <person name="Schwartz S."/>
            <person name="Taylor J."/>
            <person name="Yang S."/>
            <person name="Zhang Y."/>
            <person name="Lindpaintner K."/>
            <person name="Andrews T.D."/>
            <person name="Caccamo M."/>
            <person name="Clamp M."/>
            <person name="Clarke L."/>
            <person name="Curwen V."/>
            <person name="Durbin R.M."/>
            <person name="Eyras E."/>
            <person name="Searle S.M."/>
            <person name="Cooper G.M."/>
            <person name="Batzoglou S."/>
            <person name="Brudno M."/>
            <person name="Sidow A."/>
            <person name="Stone E.A."/>
            <person name="Payseur B.A."/>
            <person name="Bourque G."/>
            <person name="Lopez-Otin C."/>
            <person name="Puente X.S."/>
            <person name="Chakrabarti K."/>
            <person name="Chatterji S."/>
            <person name="Dewey C."/>
            <person name="Pachter L."/>
            <person name="Bray N."/>
            <person name="Yap V.B."/>
            <person name="Caspi A."/>
            <person name="Tesler G."/>
            <person name="Pevzner P.A."/>
            <person name="Haussler D."/>
            <person name="Roskin K.M."/>
            <person name="Baertsch R."/>
            <person name="Clawson H."/>
            <person name="Furey T.S."/>
            <person name="Hinrichs A.S."/>
            <person name="Karolchik D."/>
            <person name="Kent W.J."/>
            <person name="Rosenbloom K.R."/>
            <person name="Trumbower H."/>
            <person name="Weirauch M."/>
            <person name="Cooper D.N."/>
            <person name="Stenson P.D."/>
            <person name="Ma B."/>
            <person name="Brent M."/>
            <person name="Arumugam M."/>
            <person name="Shteynberg D."/>
            <person name="Copley R.R."/>
            <person name="Taylor M.S."/>
            <person name="Riethman H."/>
            <person name="Mudunuri U."/>
            <person name="Peterson J."/>
            <person name="Guyer M."/>
            <person name="Felsenfeld A."/>
            <person name="Old S."/>
            <person name="Mockrin S."/>
            <person name="Collins F.S."/>
        </authorList>
    </citation>
    <scope>NUCLEOTIDE SEQUENCE [LARGE SCALE GENOMIC DNA]</scope>
    <source>
        <strain evidence="4 5">Brown Norway</strain>
    </source>
</reference>
<dbReference type="Ensembl" id="ENSRNOT00000014928.7">
    <property type="protein sequence ID" value="ENSRNOP00000014928.5"/>
    <property type="gene ID" value="ENSRNOG00000011239.7"/>
</dbReference>
<dbReference type="Bgee" id="ENSRNOG00000011239">
    <property type="expression patterns" value="Expressed in testis and 2 other cell types or tissues"/>
</dbReference>
<dbReference type="STRING" id="10116.ENSRNOP00000014928"/>
<sequence>MLHQLSRDLLLEALLLSACVVWFRLDCRLAFAAMTPIKLLVQPTQRPEGRTYAEYGSVNECMEGICKMYEEHLKRLNPLSQSITYGVSQLFEFIDRMVDLSCLVFREDTQTYKPHSREWVKERIYMLLSQQAQRDESE</sequence>
<dbReference type="eggNOG" id="KOG1766">
    <property type="taxonomic scope" value="Eukaryota"/>
</dbReference>
<dbReference type="SUPFAM" id="SSF143875">
    <property type="entry name" value="ERH-like"/>
    <property type="match status" value="1"/>
</dbReference>
<dbReference type="RGD" id="1307595">
    <property type="gene designation" value="Erhl1"/>
</dbReference>
<accession>D4A5C2</accession>
<dbReference type="InterPro" id="IPR000781">
    <property type="entry name" value="ERH"/>
</dbReference>
<dbReference type="Pfam" id="PF01133">
    <property type="entry name" value="ER"/>
    <property type="match status" value="1"/>
</dbReference>
<evidence type="ECO:0000256" key="1">
    <source>
        <dbReference type="ARBA" id="ARBA00003742"/>
    </source>
</evidence>
<dbReference type="PANTHER" id="PTHR12373">
    <property type="entry name" value="ENHANCER OF RUDIMENTARY ERH"/>
    <property type="match status" value="1"/>
</dbReference>
<dbReference type="OMA" id="SWESHTI"/>
<dbReference type="AGR" id="RGD:1307595"/>
<dbReference type="SMR" id="D4A5C2"/>
<dbReference type="HOGENOM" id="CLU_125703_1_0_1"/>
<protein>
    <recommendedName>
        <fullName evidence="3">Enhancer of rudimentary homolog</fullName>
    </recommendedName>
</protein>
<evidence type="ECO:0000313" key="5">
    <source>
        <dbReference type="Proteomes" id="UP000002494"/>
    </source>
</evidence>
<reference evidence="5" key="2">
    <citation type="submission" date="2024-01" db="EMBL/GenBank/DDBJ databases">
        <title>GRCr8: a new rat reference genome assembly contstructed from accurate long reads and long range scaffolding.</title>
        <authorList>
            <person name="Doris P.A."/>
            <person name="Kalbfleisch T."/>
            <person name="Li K."/>
            <person name="Howe K."/>
            <person name="Wood J."/>
        </authorList>
    </citation>
    <scope>NUCLEOTIDE SEQUENCE [LARGE SCALE GENOMIC DNA]</scope>
    <source>
        <strain evidence="5">Brown Norway</strain>
    </source>
</reference>
<dbReference type="OrthoDB" id="7887808at2759"/>
<comment type="function">
    <text evidence="1">May have a role in the cell cycle.</text>
</comment>
<evidence type="ECO:0000256" key="2">
    <source>
        <dbReference type="ARBA" id="ARBA00007491"/>
    </source>
</evidence>
<reference evidence="4" key="3">
    <citation type="submission" date="2025-05" db="UniProtKB">
        <authorList>
            <consortium name="Ensembl"/>
        </authorList>
    </citation>
    <scope>IDENTIFICATION</scope>
    <source>
        <strain evidence="4">Brown Norway</strain>
    </source>
</reference>
<dbReference type="PANTHER" id="PTHR12373:SF0">
    <property type="entry name" value="ENHANCER OF RUDIMENTARY HOMOLOG"/>
    <property type="match status" value="1"/>
</dbReference>
<name>D4A5C2_RAT</name>
<dbReference type="AlphaFoldDB" id="D4A5C2"/>
<organism evidence="4 5">
    <name type="scientific">Rattus norvegicus</name>
    <name type="common">Rat</name>
    <dbReference type="NCBI Taxonomy" id="10116"/>
    <lineage>
        <taxon>Eukaryota</taxon>
        <taxon>Metazoa</taxon>
        <taxon>Chordata</taxon>
        <taxon>Craniata</taxon>
        <taxon>Vertebrata</taxon>
        <taxon>Euteleostomi</taxon>
        <taxon>Mammalia</taxon>
        <taxon>Eutheria</taxon>
        <taxon>Euarchontoglires</taxon>
        <taxon>Glires</taxon>
        <taxon>Rodentia</taxon>
        <taxon>Myomorpha</taxon>
        <taxon>Muroidea</taxon>
        <taxon>Muridae</taxon>
        <taxon>Murinae</taxon>
        <taxon>Rattus</taxon>
    </lineage>
</organism>
<dbReference type="GeneTree" id="ENSGT00390000003316"/>
<dbReference type="InterPro" id="IPR035912">
    <property type="entry name" value="EHR_sf"/>
</dbReference>
<dbReference type="KEGG" id="rno:295019"/>
<dbReference type="Gene3D" id="3.30.2260.10">
    <property type="entry name" value="Enhancer of rudimentary"/>
    <property type="match status" value="1"/>
</dbReference>
<evidence type="ECO:0000313" key="4">
    <source>
        <dbReference type="Ensembl" id="ENSRNOP00000014928.5"/>
    </source>
</evidence>
<dbReference type="FunCoup" id="D4A5C2">
    <property type="interactions" value="14"/>
</dbReference>
<keyword evidence="5" id="KW-1185">Reference proteome</keyword>
<dbReference type="PaxDb" id="10116-ENSRNOP00000014928"/>
<dbReference type="Ensembl" id="ENSRNOT00000126154.1">
    <property type="protein sequence ID" value="ENSRNOP00000107918.1"/>
    <property type="gene ID" value="ENSRNOG00000011239.7"/>
</dbReference>
<dbReference type="CTD" id="295019"/>
<evidence type="ECO:0000313" key="6">
    <source>
        <dbReference type="RGD" id="1307595"/>
    </source>
</evidence>
<evidence type="ECO:0000256" key="3">
    <source>
        <dbReference type="ARBA" id="ARBA00014423"/>
    </source>
</evidence>
<proteinExistence type="inferred from homology"/>
<gene>
    <name evidence="4 6" type="primary">Erhl1</name>
    <name evidence="6" type="synonym">RGD1307595</name>
</gene>
<comment type="similarity">
    <text evidence="2">Belongs to the E(R) family.</text>
</comment>
<dbReference type="Proteomes" id="UP000002494">
    <property type="component" value="Chromosome 2"/>
</dbReference>